<keyword evidence="4" id="KW-1185">Reference proteome</keyword>
<proteinExistence type="predicted"/>
<evidence type="ECO:0000313" key="4">
    <source>
        <dbReference type="Proteomes" id="UP001175226"/>
    </source>
</evidence>
<feature type="transmembrane region" description="Helical" evidence="1">
    <location>
        <begin position="14"/>
        <end position="39"/>
    </location>
</feature>
<feature type="transmembrane region" description="Helical" evidence="1">
    <location>
        <begin position="51"/>
        <end position="72"/>
    </location>
</feature>
<reference evidence="3" key="1">
    <citation type="submission" date="2023-06" db="EMBL/GenBank/DDBJ databases">
        <authorList>
            <consortium name="Lawrence Berkeley National Laboratory"/>
            <person name="Ahrendt S."/>
            <person name="Sahu N."/>
            <person name="Indic B."/>
            <person name="Wong-Bajracharya J."/>
            <person name="Merenyi Z."/>
            <person name="Ke H.-M."/>
            <person name="Monk M."/>
            <person name="Kocsube S."/>
            <person name="Drula E."/>
            <person name="Lipzen A."/>
            <person name="Balint B."/>
            <person name="Henrissat B."/>
            <person name="Andreopoulos B."/>
            <person name="Martin F.M."/>
            <person name="Harder C.B."/>
            <person name="Rigling D."/>
            <person name="Ford K.L."/>
            <person name="Foster G.D."/>
            <person name="Pangilinan J."/>
            <person name="Papanicolaou A."/>
            <person name="Barry K."/>
            <person name="LaButti K."/>
            <person name="Viragh M."/>
            <person name="Koriabine M."/>
            <person name="Yan M."/>
            <person name="Riley R."/>
            <person name="Champramary S."/>
            <person name="Plett K.L."/>
            <person name="Tsai I.J."/>
            <person name="Slot J."/>
            <person name="Sipos G."/>
            <person name="Plett J."/>
            <person name="Nagy L.G."/>
            <person name="Grigoriev I.V."/>
        </authorList>
    </citation>
    <scope>NUCLEOTIDE SEQUENCE</scope>
    <source>
        <strain evidence="3">FPL87.14</strain>
    </source>
</reference>
<dbReference type="PANTHER" id="PTHR40465:SF1">
    <property type="entry name" value="DUF6534 DOMAIN-CONTAINING PROTEIN"/>
    <property type="match status" value="1"/>
</dbReference>
<name>A0AA39JNF8_9AGAR</name>
<dbReference type="Pfam" id="PF20152">
    <property type="entry name" value="DUF6534"/>
    <property type="match status" value="1"/>
</dbReference>
<dbReference type="PROSITE" id="PS51257">
    <property type="entry name" value="PROKAR_LIPOPROTEIN"/>
    <property type="match status" value="1"/>
</dbReference>
<organism evidence="3 4">
    <name type="scientific">Armillaria borealis</name>
    <dbReference type="NCBI Taxonomy" id="47425"/>
    <lineage>
        <taxon>Eukaryota</taxon>
        <taxon>Fungi</taxon>
        <taxon>Dikarya</taxon>
        <taxon>Basidiomycota</taxon>
        <taxon>Agaricomycotina</taxon>
        <taxon>Agaricomycetes</taxon>
        <taxon>Agaricomycetidae</taxon>
        <taxon>Agaricales</taxon>
        <taxon>Marasmiineae</taxon>
        <taxon>Physalacriaceae</taxon>
        <taxon>Armillaria</taxon>
    </lineage>
</organism>
<sequence length="344" mass="37981">MASLPRDLNINNTLGAVLIGFAVACCVYGILVTQIFRYFSRYPFDRPVYKGLVLLILLLETVDQIFIGHVVYHYTISNFANVSALILGTVTWSFIVSVRSWNPTFSPFILLEAAANCWSRRGMYSKNILRVASVEIERNMFITGIILLLTYGQLGLAITFTLKAFELSGVFEVVNLRVLGSTSLGVGVLTDLVTAISLCYFLNKLRTGYHKSDSLVNSLVLYAINTGALTSAVSLSTLILYNIMPTNLVFVACFFILSKLYAISFMATLNTRRIVRGKGTDKQGTTSNNTNMFHLGTRMPSMAPIDVDQWDNSPVSASSKDPDNEFPFSSHHYPPKAIYGGVAV</sequence>
<dbReference type="InterPro" id="IPR045339">
    <property type="entry name" value="DUF6534"/>
</dbReference>
<keyword evidence="1" id="KW-1133">Transmembrane helix</keyword>
<gene>
    <name evidence="3" type="ORF">EV421DRAFT_1902135</name>
</gene>
<feature type="transmembrane region" description="Helical" evidence="1">
    <location>
        <begin position="78"/>
        <end position="98"/>
    </location>
</feature>
<dbReference type="AlphaFoldDB" id="A0AA39JNF8"/>
<dbReference type="Proteomes" id="UP001175226">
    <property type="component" value="Unassembled WGS sequence"/>
</dbReference>
<dbReference type="PANTHER" id="PTHR40465">
    <property type="entry name" value="CHROMOSOME 1, WHOLE GENOME SHOTGUN SEQUENCE"/>
    <property type="match status" value="1"/>
</dbReference>
<evidence type="ECO:0000256" key="1">
    <source>
        <dbReference type="SAM" id="Phobius"/>
    </source>
</evidence>
<protein>
    <recommendedName>
        <fullName evidence="2">DUF6534 domain-containing protein</fullName>
    </recommendedName>
</protein>
<feature type="transmembrane region" description="Helical" evidence="1">
    <location>
        <begin position="247"/>
        <end position="269"/>
    </location>
</feature>
<feature type="transmembrane region" description="Helical" evidence="1">
    <location>
        <begin position="182"/>
        <end position="203"/>
    </location>
</feature>
<accession>A0AA39JNF8</accession>
<keyword evidence="1" id="KW-0472">Membrane</keyword>
<evidence type="ECO:0000313" key="3">
    <source>
        <dbReference type="EMBL" id="KAK0445769.1"/>
    </source>
</evidence>
<comment type="caution">
    <text evidence="3">The sequence shown here is derived from an EMBL/GenBank/DDBJ whole genome shotgun (WGS) entry which is preliminary data.</text>
</comment>
<dbReference type="EMBL" id="JAUEPT010000015">
    <property type="protein sequence ID" value="KAK0445769.1"/>
    <property type="molecule type" value="Genomic_DNA"/>
</dbReference>
<keyword evidence="1" id="KW-0812">Transmembrane</keyword>
<feature type="domain" description="DUF6534" evidence="2">
    <location>
        <begin position="188"/>
        <end position="273"/>
    </location>
</feature>
<feature type="transmembrane region" description="Helical" evidence="1">
    <location>
        <begin position="215"/>
        <end position="241"/>
    </location>
</feature>
<feature type="transmembrane region" description="Helical" evidence="1">
    <location>
        <begin position="140"/>
        <end position="162"/>
    </location>
</feature>
<evidence type="ECO:0000259" key="2">
    <source>
        <dbReference type="Pfam" id="PF20152"/>
    </source>
</evidence>